<feature type="domain" description="Beta-ketoacyl-[acyl-carrier-protein] synthase III N-terminal" evidence="4">
    <location>
        <begin position="132"/>
        <end position="208"/>
    </location>
</feature>
<dbReference type="InterPro" id="IPR013751">
    <property type="entry name" value="ACP_syn_III_N"/>
</dbReference>
<comment type="caution">
    <text evidence="5">The sequence shown here is derived from an EMBL/GenBank/DDBJ whole genome shotgun (WGS) entry which is preliminary data.</text>
</comment>
<reference evidence="5 6" key="1">
    <citation type="submission" date="2018-05" db="EMBL/GenBank/DDBJ databases">
        <title>Chitinophaga sp. K3CV102501T nov., isolated from isolated from a monsoon evergreen broad-leaved forest soil.</title>
        <authorList>
            <person name="Lv Y."/>
        </authorList>
    </citation>
    <scope>NUCLEOTIDE SEQUENCE [LARGE SCALE GENOMIC DNA]</scope>
    <source>
        <strain evidence="5 6">GDMCC 1.1325</strain>
    </source>
</reference>
<keyword evidence="6" id="KW-1185">Reference proteome</keyword>
<dbReference type="Gene3D" id="3.40.47.10">
    <property type="match status" value="2"/>
</dbReference>
<evidence type="ECO:0000259" key="3">
    <source>
        <dbReference type="Pfam" id="PF08541"/>
    </source>
</evidence>
<dbReference type="Proteomes" id="UP000253410">
    <property type="component" value="Unassembled WGS sequence"/>
</dbReference>
<name>A0A365XZT6_9BACT</name>
<dbReference type="InterPro" id="IPR013747">
    <property type="entry name" value="ACP_syn_III_C"/>
</dbReference>
<sequence length="358" mass="38734">MNKLITTIKGSGSFIPEQAKPNKDFVNNHFYDAQKVRINAPGQDIIDKFEQITGICERRYITDDQCASGIAAIAAGQALRDAAIDPETIDQLIVAHNFGDVVRGSVQSNAVPSLAARVKHELGIRNPSCVAYDILFGCPGWLQGVIQADAFIHAGVAKRCLVVGVDVLSRVLDPHDRDSMIFSDGAGAIVLEGAGNAGDTGILSSAAQTFSINELNYINVGPSNDPEDTSGITYIKMQGRRVYEFALKHVPEAMKSCLDATGQDISQLKKIFIHQANEKLDEVIVKAFYKLYGITPCLETVMPMNIHELGNSSVATIPTLFDMVSKGQLPEHQLHPGDLIMFASVGAGMNINAVCYRM</sequence>
<dbReference type="Pfam" id="PF08545">
    <property type="entry name" value="ACP_syn_III"/>
    <property type="match status" value="1"/>
</dbReference>
<evidence type="ECO:0000313" key="6">
    <source>
        <dbReference type="Proteomes" id="UP000253410"/>
    </source>
</evidence>
<accession>A0A365XZT6</accession>
<dbReference type="SUPFAM" id="SSF53901">
    <property type="entry name" value="Thiolase-like"/>
    <property type="match status" value="1"/>
</dbReference>
<proteinExistence type="predicted"/>
<dbReference type="InterPro" id="IPR016039">
    <property type="entry name" value="Thiolase-like"/>
</dbReference>
<dbReference type="GO" id="GO:0044550">
    <property type="term" value="P:secondary metabolite biosynthetic process"/>
    <property type="evidence" value="ECO:0007669"/>
    <property type="project" value="TreeGrafter"/>
</dbReference>
<dbReference type="GO" id="GO:0006633">
    <property type="term" value="P:fatty acid biosynthetic process"/>
    <property type="evidence" value="ECO:0007669"/>
    <property type="project" value="InterPro"/>
</dbReference>
<dbReference type="GO" id="GO:0004315">
    <property type="term" value="F:3-oxoacyl-[acyl-carrier-protein] synthase activity"/>
    <property type="evidence" value="ECO:0007669"/>
    <property type="project" value="InterPro"/>
</dbReference>
<evidence type="ECO:0000256" key="1">
    <source>
        <dbReference type="ARBA" id="ARBA00022679"/>
    </source>
</evidence>
<keyword evidence="2" id="KW-0012">Acyltransferase</keyword>
<evidence type="ECO:0000259" key="4">
    <source>
        <dbReference type="Pfam" id="PF08545"/>
    </source>
</evidence>
<protein>
    <submittedName>
        <fullName evidence="5">3-oxoacyl-ACP synthase</fullName>
    </submittedName>
</protein>
<dbReference type="PANTHER" id="PTHR34069:SF2">
    <property type="entry name" value="BETA-KETOACYL-[ACYL-CARRIER-PROTEIN] SYNTHASE III"/>
    <property type="match status" value="1"/>
</dbReference>
<dbReference type="AlphaFoldDB" id="A0A365XZT6"/>
<organism evidence="5 6">
    <name type="scientific">Chitinophaga flava</name>
    <dbReference type="NCBI Taxonomy" id="2259036"/>
    <lineage>
        <taxon>Bacteria</taxon>
        <taxon>Pseudomonadati</taxon>
        <taxon>Bacteroidota</taxon>
        <taxon>Chitinophagia</taxon>
        <taxon>Chitinophagales</taxon>
        <taxon>Chitinophagaceae</taxon>
        <taxon>Chitinophaga</taxon>
    </lineage>
</organism>
<dbReference type="Pfam" id="PF08541">
    <property type="entry name" value="ACP_syn_III_C"/>
    <property type="match status" value="1"/>
</dbReference>
<evidence type="ECO:0000256" key="2">
    <source>
        <dbReference type="ARBA" id="ARBA00023315"/>
    </source>
</evidence>
<dbReference type="PANTHER" id="PTHR34069">
    <property type="entry name" value="3-OXOACYL-[ACYL-CARRIER-PROTEIN] SYNTHASE 3"/>
    <property type="match status" value="1"/>
</dbReference>
<feature type="domain" description="Beta-ketoacyl-[acyl-carrier-protein] synthase III C-terminal" evidence="3">
    <location>
        <begin position="258"/>
        <end position="357"/>
    </location>
</feature>
<dbReference type="RefSeq" id="WP_113613675.1">
    <property type="nucleotide sequence ID" value="NZ_QFFJ01000001.1"/>
</dbReference>
<dbReference type="OrthoDB" id="5171393at2"/>
<gene>
    <name evidence="5" type="ORF">DF182_00175</name>
</gene>
<evidence type="ECO:0000313" key="5">
    <source>
        <dbReference type="EMBL" id="RBL91075.1"/>
    </source>
</evidence>
<keyword evidence="1" id="KW-0808">Transferase</keyword>
<dbReference type="EMBL" id="QFFJ01000001">
    <property type="protein sequence ID" value="RBL91075.1"/>
    <property type="molecule type" value="Genomic_DNA"/>
</dbReference>